<dbReference type="AlphaFoldDB" id="K9YRV2"/>
<protein>
    <submittedName>
        <fullName evidence="1">Uncharacterized protein</fullName>
    </submittedName>
</protein>
<sequence>MYVALTLFSYSHNNIVVLLEGNQISDEFLETYYGTSLNQLR</sequence>
<reference evidence="1" key="1">
    <citation type="submission" date="2012-04" db="EMBL/GenBank/DDBJ databases">
        <title>Finished genome of Dactylococcopsis salina PCC 8305.</title>
        <authorList>
            <consortium name="US DOE Joint Genome Institute"/>
            <person name="Gugger M."/>
            <person name="Coursin T."/>
            <person name="Rippka R."/>
            <person name="Tandeau De Marsac N."/>
            <person name="Huntemann M."/>
            <person name="Wei C.-L."/>
            <person name="Han J."/>
            <person name="Detter J.C."/>
            <person name="Han C."/>
            <person name="Tapia R."/>
            <person name="Daligault H."/>
            <person name="Chen A."/>
            <person name="Krypides N."/>
            <person name="Mavromatis K."/>
            <person name="Markowitz V."/>
            <person name="Szeto E."/>
            <person name="Ivanova N."/>
            <person name="Ovchinnikova G."/>
            <person name="Pagani I."/>
            <person name="Pati A."/>
            <person name="Goodwin L."/>
            <person name="Peters L."/>
            <person name="Pitluck S."/>
            <person name="Woyke T."/>
            <person name="Kerfeld C."/>
        </authorList>
    </citation>
    <scope>NUCLEOTIDE SEQUENCE [LARGE SCALE GENOMIC DNA]</scope>
    <source>
        <strain evidence="1">PCC 8305</strain>
    </source>
</reference>
<dbReference type="KEGG" id="dsl:Dacsa_0891"/>
<gene>
    <name evidence="1" type="ORF">Dacsa_0891</name>
</gene>
<dbReference type="EMBL" id="CP003944">
    <property type="protein sequence ID" value="AFZ49624.1"/>
    <property type="molecule type" value="Genomic_DNA"/>
</dbReference>
<dbReference type="HOGENOM" id="CLU_3268905_0_0_3"/>
<dbReference type="Proteomes" id="UP000010482">
    <property type="component" value="Chromosome"/>
</dbReference>
<name>K9YRV2_DACS8</name>
<accession>K9YRV2</accession>
<evidence type="ECO:0000313" key="2">
    <source>
        <dbReference type="Proteomes" id="UP000010482"/>
    </source>
</evidence>
<proteinExistence type="predicted"/>
<organism evidence="1 2">
    <name type="scientific">Dactylococcopsis salina (strain PCC 8305)</name>
    <name type="common">Myxobactron salinum</name>
    <dbReference type="NCBI Taxonomy" id="13035"/>
    <lineage>
        <taxon>Bacteria</taxon>
        <taxon>Bacillati</taxon>
        <taxon>Cyanobacteriota</taxon>
        <taxon>Cyanophyceae</taxon>
        <taxon>Nodosilineales</taxon>
        <taxon>Cymatolegaceae</taxon>
        <taxon>Dactylococcopsis</taxon>
    </lineage>
</organism>
<keyword evidence="2" id="KW-1185">Reference proteome</keyword>
<evidence type="ECO:0000313" key="1">
    <source>
        <dbReference type="EMBL" id="AFZ49624.1"/>
    </source>
</evidence>